<dbReference type="InterPro" id="IPR018957">
    <property type="entry name" value="Znf_C3HC4_RING-type"/>
</dbReference>
<evidence type="ECO:0000256" key="1">
    <source>
        <dbReference type="ARBA" id="ARBA00004585"/>
    </source>
</evidence>
<organism evidence="18 19">
    <name type="scientific">Gomphillus americanus</name>
    <dbReference type="NCBI Taxonomy" id="1940652"/>
    <lineage>
        <taxon>Eukaryota</taxon>
        <taxon>Fungi</taxon>
        <taxon>Dikarya</taxon>
        <taxon>Ascomycota</taxon>
        <taxon>Pezizomycotina</taxon>
        <taxon>Lecanoromycetes</taxon>
        <taxon>OSLEUM clade</taxon>
        <taxon>Ostropomycetidae</taxon>
        <taxon>Ostropales</taxon>
        <taxon>Graphidaceae</taxon>
        <taxon>Gomphilloideae</taxon>
        <taxon>Gomphillus</taxon>
    </lineage>
</organism>
<evidence type="ECO:0000256" key="9">
    <source>
        <dbReference type="ARBA" id="ARBA00022833"/>
    </source>
</evidence>
<evidence type="ECO:0000256" key="5">
    <source>
        <dbReference type="ARBA" id="ARBA00022448"/>
    </source>
</evidence>
<evidence type="ECO:0000259" key="17">
    <source>
        <dbReference type="SMART" id="SM00184"/>
    </source>
</evidence>
<dbReference type="Pfam" id="PF04757">
    <property type="entry name" value="Pex2_Pex12"/>
    <property type="match status" value="1"/>
</dbReference>
<evidence type="ECO:0000256" key="15">
    <source>
        <dbReference type="ARBA" id="ARBA00034505"/>
    </source>
</evidence>
<keyword evidence="5" id="KW-0813">Transport</keyword>
<dbReference type="InterPro" id="IPR001841">
    <property type="entry name" value="Znf_RING"/>
</dbReference>
<dbReference type="GO" id="GO:0006513">
    <property type="term" value="P:protein monoubiquitination"/>
    <property type="evidence" value="ECO:0007669"/>
    <property type="project" value="TreeGrafter"/>
</dbReference>
<evidence type="ECO:0000256" key="13">
    <source>
        <dbReference type="ARBA" id="ARBA00023140"/>
    </source>
</evidence>
<comment type="pathway">
    <text evidence="2">Protein modification; protein ubiquitination.</text>
</comment>
<dbReference type="GO" id="GO:0005778">
    <property type="term" value="C:peroxisomal membrane"/>
    <property type="evidence" value="ECO:0007669"/>
    <property type="project" value="UniProtKB-SubCell"/>
</dbReference>
<gene>
    <name evidence="18" type="ORF">GOMPHAMPRED_000344</name>
</gene>
<evidence type="ECO:0000256" key="2">
    <source>
        <dbReference type="ARBA" id="ARBA00004906"/>
    </source>
</evidence>
<keyword evidence="9" id="KW-0862">Zinc</keyword>
<dbReference type="GO" id="GO:1990429">
    <property type="term" value="C:peroxisomal importomer complex"/>
    <property type="evidence" value="ECO:0007669"/>
    <property type="project" value="TreeGrafter"/>
</dbReference>
<evidence type="ECO:0000256" key="4">
    <source>
        <dbReference type="ARBA" id="ARBA00018980"/>
    </source>
</evidence>
<dbReference type="SUPFAM" id="SSF57850">
    <property type="entry name" value="RING/U-box"/>
    <property type="match status" value="1"/>
</dbReference>
<dbReference type="GO" id="GO:0016562">
    <property type="term" value="P:protein import into peroxisome matrix, receptor recycling"/>
    <property type="evidence" value="ECO:0007669"/>
    <property type="project" value="UniProtKB-ARBA"/>
</dbReference>
<dbReference type="GO" id="GO:0004842">
    <property type="term" value="F:ubiquitin-protein transferase activity"/>
    <property type="evidence" value="ECO:0007669"/>
    <property type="project" value="TreeGrafter"/>
</dbReference>
<comment type="similarity">
    <text evidence="3">Belongs to the pex2/pex10/pex12 family.</text>
</comment>
<name>A0A8H3EGH0_9LECA</name>
<evidence type="ECO:0000313" key="18">
    <source>
        <dbReference type="EMBL" id="CAF9903527.1"/>
    </source>
</evidence>
<comment type="subcellular location">
    <subcellularLocation>
        <location evidence="1">Peroxisome membrane</location>
        <topology evidence="1">Multi-pass membrane protein</topology>
    </subcellularLocation>
</comment>
<evidence type="ECO:0000313" key="19">
    <source>
        <dbReference type="Proteomes" id="UP000664169"/>
    </source>
</evidence>
<accession>A0A8H3EGH0</accession>
<evidence type="ECO:0000256" key="7">
    <source>
        <dbReference type="ARBA" id="ARBA00022723"/>
    </source>
</evidence>
<evidence type="ECO:0000256" key="16">
    <source>
        <dbReference type="SAM" id="MobiDB-lite"/>
    </source>
</evidence>
<evidence type="ECO:0000256" key="3">
    <source>
        <dbReference type="ARBA" id="ARBA00008704"/>
    </source>
</evidence>
<keyword evidence="8" id="KW-0863">Zinc-finger</keyword>
<reference evidence="18" key="1">
    <citation type="submission" date="2021-03" db="EMBL/GenBank/DDBJ databases">
        <authorList>
            <person name="Tagirdzhanova G."/>
        </authorList>
    </citation>
    <scope>NUCLEOTIDE SEQUENCE</scope>
</reference>
<sequence length="479" mass="53705">MELIPSLQDGLDELKPSLFELLSEQQLAGLIPPSLRYLLVIATQKYPRYLLRVLNSFDELYALIMVVVERHYLRTTGGGFTESYYGLKRERVLRIKGGELPRTQIVTPTQLRESLKLSEGDIWKNIAVMVGLPYLKRKLDESYEIYAPQTTLLGPRYNQDSLAPDATFRQRVMYYYKWFLRNVYPSINGAYYFSILVFNLAYLSNSTMYSSPFLWLIQTRFRRMSSADHRAMDLAQQKPSSPPAAALRPGHNSSIFNTRTFSKVILPKLLSGLKLALPTSIFLLKFLEWWHASDFARKLSRKAAEDLQLPPPVIAGLHLGKKSSTEATATTNSVSLGKAAGTTTLPTSTATKVQQPKAKPPISSSSHLPILTVPAPISATSGLCPICLKSIVTPTATQTGYVFCYTCIFRWVEGTHDRQTNWMEGSESEEVWGNEDVPEEGKNYTKTSREGSWESGKGRCAITGRRLLGGTDGLRRIIA</sequence>
<evidence type="ECO:0000256" key="6">
    <source>
        <dbReference type="ARBA" id="ARBA00022692"/>
    </source>
</evidence>
<dbReference type="GO" id="GO:0008270">
    <property type="term" value="F:zinc ion binding"/>
    <property type="evidence" value="ECO:0007669"/>
    <property type="project" value="UniProtKB-KW"/>
</dbReference>
<dbReference type="PANTHER" id="PTHR12888:SF0">
    <property type="entry name" value="PEROXISOME ASSEMBLY PROTEIN 12"/>
    <property type="match status" value="1"/>
</dbReference>
<dbReference type="InterPro" id="IPR013083">
    <property type="entry name" value="Znf_RING/FYVE/PHD"/>
</dbReference>
<evidence type="ECO:0000256" key="10">
    <source>
        <dbReference type="ARBA" id="ARBA00022927"/>
    </source>
</evidence>
<dbReference type="EMBL" id="CAJPDQ010000001">
    <property type="protein sequence ID" value="CAF9903527.1"/>
    <property type="molecule type" value="Genomic_DNA"/>
</dbReference>
<keyword evidence="12" id="KW-0472">Membrane</keyword>
<dbReference type="Gene3D" id="3.30.40.10">
    <property type="entry name" value="Zinc/RING finger domain, C3HC4 (zinc finger)"/>
    <property type="match status" value="1"/>
</dbReference>
<keyword evidence="11" id="KW-1133">Transmembrane helix</keyword>
<proteinExistence type="inferred from homology"/>
<keyword evidence="10" id="KW-0653">Protein transport</keyword>
<dbReference type="AlphaFoldDB" id="A0A8H3EGH0"/>
<feature type="domain" description="RING-type" evidence="17">
    <location>
        <begin position="384"/>
        <end position="463"/>
    </location>
</feature>
<evidence type="ECO:0000256" key="11">
    <source>
        <dbReference type="ARBA" id="ARBA00022989"/>
    </source>
</evidence>
<comment type="subunit">
    <text evidence="15">Component of the PEX2-PEX10-PEX12 retrotranslocation channel, composed of PEX2, PEX10 and PEX12.</text>
</comment>
<dbReference type="OrthoDB" id="107372at2759"/>
<keyword evidence="6" id="KW-0812">Transmembrane</keyword>
<dbReference type="SMART" id="SM00184">
    <property type="entry name" value="RING"/>
    <property type="match status" value="1"/>
</dbReference>
<dbReference type="Pfam" id="PF00097">
    <property type="entry name" value="zf-C3HC4"/>
    <property type="match status" value="1"/>
</dbReference>
<evidence type="ECO:0000256" key="14">
    <source>
        <dbReference type="ARBA" id="ARBA00029692"/>
    </source>
</evidence>
<dbReference type="InterPro" id="IPR006845">
    <property type="entry name" value="Pex_N"/>
</dbReference>
<keyword evidence="19" id="KW-1185">Reference proteome</keyword>
<comment type="caution">
    <text evidence="18">The sequence shown here is derived from an EMBL/GenBank/DDBJ whole genome shotgun (WGS) entry which is preliminary data.</text>
</comment>
<keyword evidence="13" id="KW-0576">Peroxisome</keyword>
<protein>
    <recommendedName>
        <fullName evidence="4">Peroxisome assembly protein 12</fullName>
    </recommendedName>
    <alternativeName>
        <fullName evidence="14">Peroxin-12</fullName>
    </alternativeName>
</protein>
<feature type="compositionally biased region" description="Acidic residues" evidence="16">
    <location>
        <begin position="426"/>
        <end position="438"/>
    </location>
</feature>
<feature type="compositionally biased region" description="Basic and acidic residues" evidence="16">
    <location>
        <begin position="439"/>
        <end position="451"/>
    </location>
</feature>
<dbReference type="Proteomes" id="UP000664169">
    <property type="component" value="Unassembled WGS sequence"/>
</dbReference>
<evidence type="ECO:0000256" key="8">
    <source>
        <dbReference type="ARBA" id="ARBA00022771"/>
    </source>
</evidence>
<dbReference type="PANTHER" id="PTHR12888">
    <property type="entry name" value="PEROXISOME ASSEMBLY PROTEIN 12 PEROXIN-12"/>
    <property type="match status" value="1"/>
</dbReference>
<feature type="region of interest" description="Disordered" evidence="16">
    <location>
        <begin position="424"/>
        <end position="451"/>
    </location>
</feature>
<evidence type="ECO:0000256" key="12">
    <source>
        <dbReference type="ARBA" id="ARBA00023136"/>
    </source>
</evidence>
<keyword evidence="7" id="KW-0479">Metal-binding</keyword>
<dbReference type="InterPro" id="IPR017375">
    <property type="entry name" value="PEX12"/>
</dbReference>